<dbReference type="Gene3D" id="2.60.40.10">
    <property type="entry name" value="Immunoglobulins"/>
    <property type="match status" value="1"/>
</dbReference>
<dbReference type="NCBIfam" id="NF011678">
    <property type="entry name" value="PRK15098.1"/>
    <property type="match status" value="1"/>
</dbReference>
<dbReference type="RefSeq" id="WP_301189427.1">
    <property type="nucleotide sequence ID" value="NZ_JAPDPJ010000007.1"/>
</dbReference>
<proteinExistence type="inferred from homology"/>
<dbReference type="PANTHER" id="PTHR30620">
    <property type="entry name" value="PERIPLASMIC BETA-GLUCOSIDASE-RELATED"/>
    <property type="match status" value="1"/>
</dbReference>
<dbReference type="PANTHER" id="PTHR30620:SF16">
    <property type="entry name" value="LYSOSOMAL BETA GLUCOSIDASE"/>
    <property type="match status" value="1"/>
</dbReference>
<dbReference type="PRINTS" id="PR00133">
    <property type="entry name" value="GLHYDRLASE3"/>
</dbReference>
<evidence type="ECO:0000256" key="6">
    <source>
        <dbReference type="ARBA" id="ARBA00023295"/>
    </source>
</evidence>
<dbReference type="GO" id="GO:0009251">
    <property type="term" value="P:glucan catabolic process"/>
    <property type="evidence" value="ECO:0007669"/>
    <property type="project" value="TreeGrafter"/>
</dbReference>
<feature type="domain" description="Fibronectin type III-like" evidence="7">
    <location>
        <begin position="677"/>
        <end position="746"/>
    </location>
</feature>
<evidence type="ECO:0000256" key="1">
    <source>
        <dbReference type="ARBA" id="ARBA00000448"/>
    </source>
</evidence>
<dbReference type="Proteomes" id="UP001209229">
    <property type="component" value="Unassembled WGS sequence"/>
</dbReference>
<reference evidence="8" key="1">
    <citation type="submission" date="2022-10" db="EMBL/GenBank/DDBJ databases">
        <authorList>
            <person name="Yu W.X."/>
        </authorList>
    </citation>
    <scope>NUCLEOTIDE SEQUENCE</scope>
    <source>
        <strain evidence="8">AAT</strain>
    </source>
</reference>
<dbReference type="InterPro" id="IPR026891">
    <property type="entry name" value="Fn3-like"/>
</dbReference>
<name>A0AAE3M2Z8_9BACT</name>
<evidence type="ECO:0000256" key="5">
    <source>
        <dbReference type="ARBA" id="ARBA00022801"/>
    </source>
</evidence>
<keyword evidence="9" id="KW-1185">Reference proteome</keyword>
<accession>A0AAE3M2Z8</accession>
<keyword evidence="5 8" id="KW-0378">Hydrolase</keyword>
<dbReference type="EMBL" id="JAPDPJ010000007">
    <property type="protein sequence ID" value="MCW3785855.1"/>
    <property type="molecule type" value="Genomic_DNA"/>
</dbReference>
<keyword evidence="6 8" id="KW-0326">Glycosidase</keyword>
<evidence type="ECO:0000256" key="3">
    <source>
        <dbReference type="ARBA" id="ARBA00012744"/>
    </source>
</evidence>
<organism evidence="8 9">
    <name type="scientific">Plebeiibacterium sediminum</name>
    <dbReference type="NCBI Taxonomy" id="2992112"/>
    <lineage>
        <taxon>Bacteria</taxon>
        <taxon>Pseudomonadati</taxon>
        <taxon>Bacteroidota</taxon>
        <taxon>Bacteroidia</taxon>
        <taxon>Marinilabiliales</taxon>
        <taxon>Marinilabiliaceae</taxon>
        <taxon>Plebeiibacterium</taxon>
    </lineage>
</organism>
<dbReference type="InterPro" id="IPR017853">
    <property type="entry name" value="GH"/>
</dbReference>
<dbReference type="InterPro" id="IPR001764">
    <property type="entry name" value="Glyco_hydro_3_N"/>
</dbReference>
<evidence type="ECO:0000313" key="9">
    <source>
        <dbReference type="Proteomes" id="UP001209229"/>
    </source>
</evidence>
<gene>
    <name evidence="8" type="primary">bglX</name>
    <name evidence="8" type="ORF">OM075_05220</name>
</gene>
<evidence type="ECO:0000259" key="7">
    <source>
        <dbReference type="SMART" id="SM01217"/>
    </source>
</evidence>
<comment type="catalytic activity">
    <reaction evidence="1">
        <text>Hydrolysis of terminal, non-reducing beta-D-glucosyl residues with release of beta-D-glucose.</text>
        <dbReference type="EC" id="3.2.1.21"/>
    </reaction>
</comment>
<dbReference type="InterPro" id="IPR036962">
    <property type="entry name" value="Glyco_hydro_3_N_sf"/>
</dbReference>
<evidence type="ECO:0000256" key="4">
    <source>
        <dbReference type="ARBA" id="ARBA00022729"/>
    </source>
</evidence>
<dbReference type="InterPro" id="IPR013783">
    <property type="entry name" value="Ig-like_fold"/>
</dbReference>
<dbReference type="InterPro" id="IPR002772">
    <property type="entry name" value="Glyco_hydro_3_C"/>
</dbReference>
<dbReference type="EC" id="3.2.1.21" evidence="3"/>
<comment type="caution">
    <text evidence="8">The sequence shown here is derived from an EMBL/GenBank/DDBJ whole genome shotgun (WGS) entry which is preliminary data.</text>
</comment>
<dbReference type="GO" id="GO:0008422">
    <property type="term" value="F:beta-glucosidase activity"/>
    <property type="evidence" value="ECO:0007669"/>
    <property type="project" value="UniProtKB-EC"/>
</dbReference>
<dbReference type="Gene3D" id="3.40.50.1700">
    <property type="entry name" value="Glycoside hydrolase family 3 C-terminal domain"/>
    <property type="match status" value="1"/>
</dbReference>
<dbReference type="Gene3D" id="3.20.20.300">
    <property type="entry name" value="Glycoside hydrolase, family 3, N-terminal domain"/>
    <property type="match status" value="1"/>
</dbReference>
<sequence length="757" mass="82966">MKKNILAGFMAALIVSCSPADHTKVIDSTEKKVEELLSKMTLDEKIGQLNQYTSSWEMTGPVPEGKDQQDQLEMIKSGLVGSMLNVTGAEATRKAQTLAVENSRLGIPMIFGYDVVHGYKTMLPIPLAAASSWNPEVARQSCEVAAREAAASGIHWTFAPMIDIARDARWGRVMEGAGEDPYLGSIMAAAQVKGFQGDSLNSINTVAACAKHFAAYGFAEAGRDYNTVEITEHTLRNTVLPPFKAAVDAGVSTIMNSFNIIGGIPSTSNHHLLRDILKGEWQFDGFVISDWNSIGEIRNHGVASTKKEAAYLAINAGTDMDMEGDCYVFNLKQLVEEGKVSEATIDDAVRRVLKIKYELGLFDDPYKYCNEENEKVQLSQEHLDIARDLARKSVVLLKNNNQILPLQKDQQKIGVIGALANDKDSPLGSWRAQAVTGSAVSLLEGINNVVKNKGMVKYAQGPEFVTNTPKFTEELQFNESDLSGIKEAVKLAKKVDVVVMALGENCFQAGEGRSQTNIEIKGVQQQLFDAIYAVNKNIVVVLMNGRPVVLNNIAQQAQAIVETWHLGSEAGNAIADVLFGDYNPSGKLPVSFPRSVGQCPIYYNQFSTGRSANTDNNVFWSHYTDEAKTPLYPFGYGLSYTSFEYSNIELSSNELFSEGSIEVSATISNTGKFAGKETVQLYVQDLFGSIARPIKELKGFQQIELTPGESKKVTFKISKQDLTYYTAQGKWDVEPGDFKVWIGTNSQEGLEGNFTLN</sequence>
<dbReference type="Pfam" id="PF14310">
    <property type="entry name" value="Fn3-like"/>
    <property type="match status" value="1"/>
</dbReference>
<dbReference type="InterPro" id="IPR051915">
    <property type="entry name" value="Cellulose_Degrad_GH3"/>
</dbReference>
<dbReference type="FunFam" id="2.60.40.10:FF:000495">
    <property type="entry name" value="Periplasmic beta-glucosidase"/>
    <property type="match status" value="1"/>
</dbReference>
<dbReference type="SUPFAM" id="SSF52279">
    <property type="entry name" value="Beta-D-glucan exohydrolase, C-terminal domain"/>
    <property type="match status" value="1"/>
</dbReference>
<dbReference type="SMART" id="SM01217">
    <property type="entry name" value="Fn3_like"/>
    <property type="match status" value="1"/>
</dbReference>
<dbReference type="InterPro" id="IPR036881">
    <property type="entry name" value="Glyco_hydro_3_C_sf"/>
</dbReference>
<evidence type="ECO:0000313" key="8">
    <source>
        <dbReference type="EMBL" id="MCW3785855.1"/>
    </source>
</evidence>
<dbReference type="PROSITE" id="PS51257">
    <property type="entry name" value="PROKAR_LIPOPROTEIN"/>
    <property type="match status" value="1"/>
</dbReference>
<comment type="similarity">
    <text evidence="2">Belongs to the glycosyl hydrolase 3 family.</text>
</comment>
<dbReference type="FunFam" id="3.20.20.300:FF:000005">
    <property type="entry name" value="Periplasmic beta-glucosidase"/>
    <property type="match status" value="1"/>
</dbReference>
<protein>
    <recommendedName>
        <fullName evidence="3">beta-glucosidase</fullName>
        <ecNumber evidence="3">3.2.1.21</ecNumber>
    </recommendedName>
</protein>
<dbReference type="Pfam" id="PF00933">
    <property type="entry name" value="Glyco_hydro_3"/>
    <property type="match status" value="1"/>
</dbReference>
<dbReference type="Pfam" id="PF01915">
    <property type="entry name" value="Glyco_hydro_3_C"/>
    <property type="match status" value="1"/>
</dbReference>
<dbReference type="SUPFAM" id="SSF51445">
    <property type="entry name" value="(Trans)glycosidases"/>
    <property type="match status" value="1"/>
</dbReference>
<evidence type="ECO:0000256" key="2">
    <source>
        <dbReference type="ARBA" id="ARBA00005336"/>
    </source>
</evidence>
<keyword evidence="4" id="KW-0732">Signal</keyword>
<dbReference type="AlphaFoldDB" id="A0AAE3M2Z8"/>